<comment type="caution">
    <text evidence="1">The sequence shown here is derived from an EMBL/GenBank/DDBJ whole genome shotgun (WGS) entry which is preliminary data.</text>
</comment>
<dbReference type="InterPro" id="IPR046341">
    <property type="entry name" value="SET_dom_sf"/>
</dbReference>
<dbReference type="Proteomes" id="UP001274896">
    <property type="component" value="Unassembled WGS sequence"/>
</dbReference>
<gene>
    <name evidence="1" type="ORF">QTP70_000426</name>
</gene>
<protein>
    <submittedName>
        <fullName evidence="1">Uncharacterized protein</fullName>
    </submittedName>
</protein>
<dbReference type="AlphaFoldDB" id="A0AAE0UWN9"/>
<keyword evidence="2" id="KW-1185">Reference proteome</keyword>
<name>A0AAE0UWN9_9TELE</name>
<dbReference type="EMBL" id="JAUCMX010000013">
    <property type="protein sequence ID" value="KAK3525609.1"/>
    <property type="molecule type" value="Genomic_DNA"/>
</dbReference>
<sequence>MKKKKKKEMKKKKIKKPGIITFQYYSKESSNGVSRDGAPSSPVGRVITADQQTGGFQRKPIKEEEPEDDDEFLYCEDCRSYFINKCEVHGLALFISDTPVPLGIADRARQTLPLGLEVRKSKHS</sequence>
<dbReference type="Gene3D" id="2.170.270.10">
    <property type="entry name" value="SET domain"/>
    <property type="match status" value="1"/>
</dbReference>
<proteinExistence type="predicted"/>
<evidence type="ECO:0000313" key="1">
    <source>
        <dbReference type="EMBL" id="KAK3525609.1"/>
    </source>
</evidence>
<organism evidence="1 2">
    <name type="scientific">Hemibagrus guttatus</name>
    <dbReference type="NCBI Taxonomy" id="175788"/>
    <lineage>
        <taxon>Eukaryota</taxon>
        <taxon>Metazoa</taxon>
        <taxon>Chordata</taxon>
        <taxon>Craniata</taxon>
        <taxon>Vertebrata</taxon>
        <taxon>Euteleostomi</taxon>
        <taxon>Actinopterygii</taxon>
        <taxon>Neopterygii</taxon>
        <taxon>Teleostei</taxon>
        <taxon>Ostariophysi</taxon>
        <taxon>Siluriformes</taxon>
        <taxon>Bagridae</taxon>
        <taxon>Hemibagrus</taxon>
    </lineage>
</organism>
<evidence type="ECO:0000313" key="2">
    <source>
        <dbReference type="Proteomes" id="UP001274896"/>
    </source>
</evidence>
<reference evidence="1" key="1">
    <citation type="submission" date="2023-06" db="EMBL/GenBank/DDBJ databases">
        <title>Male Hemibagrus guttatus genome.</title>
        <authorList>
            <person name="Bian C."/>
        </authorList>
    </citation>
    <scope>NUCLEOTIDE SEQUENCE</scope>
    <source>
        <strain evidence="1">Male_cb2023</strain>
        <tissue evidence="1">Muscle</tissue>
    </source>
</reference>
<accession>A0AAE0UWN9</accession>